<organism evidence="2">
    <name type="scientific">Timema genevievae</name>
    <name type="common">Walking stick</name>
    <dbReference type="NCBI Taxonomy" id="629358"/>
    <lineage>
        <taxon>Eukaryota</taxon>
        <taxon>Metazoa</taxon>
        <taxon>Ecdysozoa</taxon>
        <taxon>Arthropoda</taxon>
        <taxon>Hexapoda</taxon>
        <taxon>Insecta</taxon>
        <taxon>Pterygota</taxon>
        <taxon>Neoptera</taxon>
        <taxon>Polyneoptera</taxon>
        <taxon>Phasmatodea</taxon>
        <taxon>Timematodea</taxon>
        <taxon>Timematoidea</taxon>
        <taxon>Timematidae</taxon>
        <taxon>Timema</taxon>
    </lineage>
</organism>
<dbReference type="AlphaFoldDB" id="A0A7R9PLA4"/>
<name>A0A7R9PLA4_TIMGE</name>
<accession>A0A7R9PLA4</accession>
<feature type="region of interest" description="Disordered" evidence="1">
    <location>
        <begin position="1"/>
        <end position="37"/>
    </location>
</feature>
<gene>
    <name evidence="2" type="ORF">TGEB3V08_LOCUS5401</name>
</gene>
<sequence length="121" mass="14167">MASDEDFDINTCETEEKRIETKQKKPEQEDKEKIKNQSEEYQEYRKVLEKKSQETKETIQKENLDYGHTCDLVARTSRKWEIQSRFRLQPGLCLKVPGVAGTCIGHLQELECSPADWYAPI</sequence>
<evidence type="ECO:0000256" key="1">
    <source>
        <dbReference type="SAM" id="MobiDB-lite"/>
    </source>
</evidence>
<evidence type="ECO:0000313" key="2">
    <source>
        <dbReference type="EMBL" id="CAD7593642.1"/>
    </source>
</evidence>
<protein>
    <submittedName>
        <fullName evidence="2">Uncharacterized protein</fullName>
    </submittedName>
</protein>
<reference evidence="2" key="1">
    <citation type="submission" date="2020-11" db="EMBL/GenBank/DDBJ databases">
        <authorList>
            <person name="Tran Van P."/>
        </authorList>
    </citation>
    <scope>NUCLEOTIDE SEQUENCE</scope>
</reference>
<feature type="compositionally biased region" description="Basic and acidic residues" evidence="1">
    <location>
        <begin position="14"/>
        <end position="37"/>
    </location>
</feature>
<dbReference type="EMBL" id="OE841009">
    <property type="protein sequence ID" value="CAD7593642.1"/>
    <property type="molecule type" value="Genomic_DNA"/>
</dbReference>
<proteinExistence type="predicted"/>